<protein>
    <submittedName>
        <fullName evidence="2">Uncharacterized protein</fullName>
    </submittedName>
</protein>
<sequence>MGRIVKKLSDDTSKYYWYPGEKVEWIRAVVALAIGGGLATLLMVITGNSLTAVVTGCSATLAVAGFNFGRRDAKALAGFPDMNDKAARRAAITYSGRAAWRGMVQGLGAALAAVLVLNVAHTGWMADWVMPLLPGAVGALGHQAGMIWDRLGTTVAVPKPAEAATDGN</sequence>
<dbReference type="RefSeq" id="WP_203909838.1">
    <property type="nucleotide sequence ID" value="NZ_BONY01000023.1"/>
</dbReference>
<feature type="transmembrane region" description="Helical" evidence="1">
    <location>
        <begin position="51"/>
        <end position="69"/>
    </location>
</feature>
<name>A0A8J3Q8T9_9ACTN</name>
<keyword evidence="1" id="KW-0812">Transmembrane</keyword>
<dbReference type="Proteomes" id="UP000612899">
    <property type="component" value="Unassembled WGS sequence"/>
</dbReference>
<evidence type="ECO:0000256" key="1">
    <source>
        <dbReference type="SAM" id="Phobius"/>
    </source>
</evidence>
<evidence type="ECO:0000313" key="2">
    <source>
        <dbReference type="EMBL" id="GIH06015.1"/>
    </source>
</evidence>
<keyword evidence="3" id="KW-1185">Reference proteome</keyword>
<reference evidence="2" key="1">
    <citation type="submission" date="2021-01" db="EMBL/GenBank/DDBJ databases">
        <title>Whole genome shotgun sequence of Rhizocola hellebori NBRC 109834.</title>
        <authorList>
            <person name="Komaki H."/>
            <person name="Tamura T."/>
        </authorList>
    </citation>
    <scope>NUCLEOTIDE SEQUENCE</scope>
    <source>
        <strain evidence="2">NBRC 109834</strain>
    </source>
</reference>
<evidence type="ECO:0000313" key="3">
    <source>
        <dbReference type="Proteomes" id="UP000612899"/>
    </source>
</evidence>
<organism evidence="2 3">
    <name type="scientific">Rhizocola hellebori</name>
    <dbReference type="NCBI Taxonomy" id="1392758"/>
    <lineage>
        <taxon>Bacteria</taxon>
        <taxon>Bacillati</taxon>
        <taxon>Actinomycetota</taxon>
        <taxon>Actinomycetes</taxon>
        <taxon>Micromonosporales</taxon>
        <taxon>Micromonosporaceae</taxon>
        <taxon>Rhizocola</taxon>
    </lineage>
</organism>
<keyword evidence="1" id="KW-1133">Transmembrane helix</keyword>
<gene>
    <name evidence="2" type="ORF">Rhe02_40820</name>
</gene>
<proteinExistence type="predicted"/>
<comment type="caution">
    <text evidence="2">The sequence shown here is derived from an EMBL/GenBank/DDBJ whole genome shotgun (WGS) entry which is preliminary data.</text>
</comment>
<dbReference type="AlphaFoldDB" id="A0A8J3Q8T9"/>
<dbReference type="EMBL" id="BONY01000023">
    <property type="protein sequence ID" value="GIH06015.1"/>
    <property type="molecule type" value="Genomic_DNA"/>
</dbReference>
<feature type="transmembrane region" description="Helical" evidence="1">
    <location>
        <begin position="25"/>
        <end position="45"/>
    </location>
</feature>
<keyword evidence="1" id="KW-0472">Membrane</keyword>
<accession>A0A8J3Q8T9</accession>
<feature type="transmembrane region" description="Helical" evidence="1">
    <location>
        <begin position="98"/>
        <end position="120"/>
    </location>
</feature>